<dbReference type="InterPro" id="IPR018900">
    <property type="entry name" value="Curli_CsgE"/>
</dbReference>
<name>A0A5J6QW06_9GAMM</name>
<evidence type="ECO:0000256" key="1">
    <source>
        <dbReference type="ARBA" id="ARBA00003989"/>
    </source>
</evidence>
<keyword evidence="3 4" id="KW-0732">Signal</keyword>
<evidence type="ECO:0000256" key="2">
    <source>
        <dbReference type="ARBA" id="ARBA00014024"/>
    </source>
</evidence>
<evidence type="ECO:0000313" key="5">
    <source>
        <dbReference type="EMBL" id="QEY65026.1"/>
    </source>
</evidence>
<dbReference type="Pfam" id="PF10627">
    <property type="entry name" value="CsgE"/>
    <property type="match status" value="1"/>
</dbReference>
<evidence type="ECO:0000256" key="4">
    <source>
        <dbReference type="SAM" id="SignalP"/>
    </source>
</evidence>
<dbReference type="EMBL" id="CP043311">
    <property type="protein sequence ID" value="QEY65026.1"/>
    <property type="molecule type" value="Genomic_DNA"/>
</dbReference>
<dbReference type="Proteomes" id="UP000327179">
    <property type="component" value="Chromosome"/>
</dbReference>
<feature type="chain" id="PRO_5023942109" description="Curli production assembly/transport component CsgE" evidence="4">
    <location>
        <begin position="22"/>
        <end position="130"/>
    </location>
</feature>
<evidence type="ECO:0000313" key="6">
    <source>
        <dbReference type="Proteomes" id="UP000327179"/>
    </source>
</evidence>
<gene>
    <name evidence="5" type="primary">csgE</name>
    <name evidence="5" type="ORF">FXN65_24285</name>
</gene>
<dbReference type="RefSeq" id="WP_151137208.1">
    <property type="nucleotide sequence ID" value="NZ_CP043311.1"/>
</dbReference>
<accession>A0A5J6QW06</accession>
<proteinExistence type="predicted"/>
<feature type="signal peptide" evidence="4">
    <location>
        <begin position="1"/>
        <end position="21"/>
    </location>
</feature>
<keyword evidence="6" id="KW-1185">Reference proteome</keyword>
<reference evidence="5 6" key="1">
    <citation type="submission" date="2019-08" db="EMBL/GenBank/DDBJ databases">
        <title>Whole-genome Sequencing of e-waste polymer degrading bacterium Pseudomonas sp. strain PE08.</title>
        <authorList>
            <person name="Kirdat K."/>
            <person name="Debbarma P."/>
            <person name="Narawade N."/>
            <person name="Suyal D."/>
            <person name="Thorat V."/>
            <person name="Shouche Y."/>
            <person name="Goel R."/>
            <person name="Yadav A."/>
        </authorList>
    </citation>
    <scope>NUCLEOTIDE SEQUENCE [LARGE SCALE GENOMIC DNA]</scope>
    <source>
        <strain evidence="5 6">PE08</strain>
    </source>
</reference>
<sequence>MSRAPWLAALVLCCALGTARAEDDEIMGFVIDYTISHIGHDFYRSFSERLRDTSKLDFNLVVRERPDARWGSLIWVEYEQRVLYRQFLPPNTAELKPTAYAAADLVLEAIAQQKLQRLLQDTHDMERDEL</sequence>
<dbReference type="AlphaFoldDB" id="A0A5J6QW06"/>
<comment type="function">
    <text evidence="1">May be involved in the biogenesis of curli organelles.</text>
</comment>
<dbReference type="KEGG" id="plal:FXN65_24285"/>
<evidence type="ECO:0000256" key="3">
    <source>
        <dbReference type="ARBA" id="ARBA00022729"/>
    </source>
</evidence>
<protein>
    <recommendedName>
        <fullName evidence="2">Curli production assembly/transport component CsgE</fullName>
    </recommendedName>
</protein>
<organism evidence="5 6">
    <name type="scientific">Metapseudomonas lalkuanensis</name>
    <dbReference type="NCBI Taxonomy" id="2604832"/>
    <lineage>
        <taxon>Bacteria</taxon>
        <taxon>Pseudomonadati</taxon>
        <taxon>Pseudomonadota</taxon>
        <taxon>Gammaproteobacteria</taxon>
        <taxon>Pseudomonadales</taxon>
        <taxon>Pseudomonadaceae</taxon>
        <taxon>Metapseudomonas</taxon>
    </lineage>
</organism>
<dbReference type="NCBIfam" id="NF007701">
    <property type="entry name" value="PRK10386.1"/>
    <property type="match status" value="1"/>
</dbReference>